<dbReference type="InterPro" id="IPR058792">
    <property type="entry name" value="Beta-barrel_RND_2"/>
</dbReference>
<dbReference type="GO" id="GO:0015562">
    <property type="term" value="F:efflux transmembrane transporter activity"/>
    <property type="evidence" value="ECO:0007669"/>
    <property type="project" value="TreeGrafter"/>
</dbReference>
<keyword evidence="2" id="KW-0732">Signal</keyword>
<protein>
    <submittedName>
        <fullName evidence="6">Efflux RND transporter periplasmic adaptor subunit</fullName>
    </submittedName>
</protein>
<dbReference type="Gene3D" id="2.40.30.170">
    <property type="match status" value="1"/>
</dbReference>
<evidence type="ECO:0000256" key="2">
    <source>
        <dbReference type="SAM" id="SignalP"/>
    </source>
</evidence>
<dbReference type="GO" id="GO:1990281">
    <property type="term" value="C:efflux pump complex"/>
    <property type="evidence" value="ECO:0007669"/>
    <property type="project" value="TreeGrafter"/>
</dbReference>
<dbReference type="PANTHER" id="PTHR30469:SF15">
    <property type="entry name" value="HLYD FAMILY OF SECRETION PROTEINS"/>
    <property type="match status" value="1"/>
</dbReference>
<feature type="signal peptide" evidence="2">
    <location>
        <begin position="1"/>
        <end position="28"/>
    </location>
</feature>
<dbReference type="InterPro" id="IPR058647">
    <property type="entry name" value="BSH_CzcB-like"/>
</dbReference>
<feature type="domain" description="CzcB-like C-terminal circularly permuted SH3-like" evidence="5">
    <location>
        <begin position="283"/>
        <end position="338"/>
    </location>
</feature>
<dbReference type="Gene3D" id="2.40.50.100">
    <property type="match status" value="1"/>
</dbReference>
<feature type="domain" description="CzcB-like barrel-sandwich hybrid" evidence="4">
    <location>
        <begin position="71"/>
        <end position="195"/>
    </location>
</feature>
<evidence type="ECO:0000313" key="6">
    <source>
        <dbReference type="EMBL" id="HGZ42408.1"/>
    </source>
</evidence>
<proteinExistence type="inferred from homology"/>
<organism evidence="6">
    <name type="scientific">Eiseniibacteriota bacterium</name>
    <dbReference type="NCBI Taxonomy" id="2212470"/>
    <lineage>
        <taxon>Bacteria</taxon>
        <taxon>Candidatus Eiseniibacteriota</taxon>
    </lineage>
</organism>
<dbReference type="Pfam" id="PF25973">
    <property type="entry name" value="BSH_CzcB"/>
    <property type="match status" value="1"/>
</dbReference>
<evidence type="ECO:0000256" key="1">
    <source>
        <dbReference type="ARBA" id="ARBA00009477"/>
    </source>
</evidence>
<reference evidence="6" key="1">
    <citation type="journal article" date="2020" name="mSystems">
        <title>Genome- and Community-Level Interaction Insights into Carbon Utilization and Element Cycling Functions of Hydrothermarchaeota in Hydrothermal Sediment.</title>
        <authorList>
            <person name="Zhou Z."/>
            <person name="Liu Y."/>
            <person name="Xu W."/>
            <person name="Pan J."/>
            <person name="Luo Z.H."/>
            <person name="Li M."/>
        </authorList>
    </citation>
    <scope>NUCLEOTIDE SEQUENCE [LARGE SCALE GENOMIC DNA]</scope>
    <source>
        <strain evidence="6">SpSt-381</strain>
    </source>
</reference>
<dbReference type="AlphaFoldDB" id="A0A832I4I7"/>
<dbReference type="PANTHER" id="PTHR30469">
    <property type="entry name" value="MULTIDRUG RESISTANCE PROTEIN MDTA"/>
    <property type="match status" value="1"/>
</dbReference>
<sequence>MNARPPHTSAAVLVLAVALAGCGHSTSAKPGGDGAVPAAALLAATDVTRAARADLTAGVPVSGTLAPAVEVRIAAPVGEVLDEVLVHEGQAVERGQVLARFRTTSLRPLAASAQAAWTVARADHERMRNLYAEGAVSKRDVEGAEALMRAAEAQWAAASSRLADAEVRAPIAGVIAARFVQGGDRVGEGDPLFMLVNTAELEFEATVPSAHVPLLAPGMPVRLDVSGFPAGGVRGRVARINATADPATRQVKVYVRVPNPGGRLVGGLFASGSIVTKEAVRALAVPGPAVHDAEGEAWVMVVAQGALARRAVRLGVRDESRDLVEIVSGLAEGDLVVTAPVEGLEPGRPVQVGGQES</sequence>
<feature type="domain" description="CusB-like beta-barrel" evidence="3">
    <location>
        <begin position="204"/>
        <end position="275"/>
    </location>
</feature>
<feature type="chain" id="PRO_5032402023" evidence="2">
    <location>
        <begin position="29"/>
        <end position="357"/>
    </location>
</feature>
<comment type="caution">
    <text evidence="6">The sequence shown here is derived from an EMBL/GenBank/DDBJ whole genome shotgun (WGS) entry which is preliminary data.</text>
</comment>
<evidence type="ECO:0000259" key="4">
    <source>
        <dbReference type="Pfam" id="PF25973"/>
    </source>
</evidence>
<dbReference type="InterPro" id="IPR058649">
    <property type="entry name" value="CzcB_C"/>
</dbReference>
<evidence type="ECO:0000259" key="3">
    <source>
        <dbReference type="Pfam" id="PF25954"/>
    </source>
</evidence>
<dbReference type="Gene3D" id="2.40.420.20">
    <property type="match status" value="1"/>
</dbReference>
<gene>
    <name evidence="6" type="ORF">ENR23_03095</name>
</gene>
<dbReference type="InterPro" id="IPR006143">
    <property type="entry name" value="RND_pump_MFP"/>
</dbReference>
<dbReference type="Gene3D" id="1.10.287.470">
    <property type="entry name" value="Helix hairpin bin"/>
    <property type="match status" value="1"/>
</dbReference>
<comment type="similarity">
    <text evidence="1">Belongs to the membrane fusion protein (MFP) (TC 8.A.1) family.</text>
</comment>
<accession>A0A832I4I7</accession>
<dbReference type="NCBIfam" id="TIGR01730">
    <property type="entry name" value="RND_mfp"/>
    <property type="match status" value="1"/>
</dbReference>
<dbReference type="Pfam" id="PF25954">
    <property type="entry name" value="Beta-barrel_RND_2"/>
    <property type="match status" value="1"/>
</dbReference>
<dbReference type="Pfam" id="PF25975">
    <property type="entry name" value="CzcB_C"/>
    <property type="match status" value="1"/>
</dbReference>
<evidence type="ECO:0000259" key="5">
    <source>
        <dbReference type="Pfam" id="PF25975"/>
    </source>
</evidence>
<dbReference type="SUPFAM" id="SSF111369">
    <property type="entry name" value="HlyD-like secretion proteins"/>
    <property type="match status" value="1"/>
</dbReference>
<dbReference type="EMBL" id="DSQF01000004">
    <property type="protein sequence ID" value="HGZ42408.1"/>
    <property type="molecule type" value="Genomic_DNA"/>
</dbReference>
<dbReference type="PROSITE" id="PS51257">
    <property type="entry name" value="PROKAR_LIPOPROTEIN"/>
    <property type="match status" value="1"/>
</dbReference>
<name>A0A832I4I7_UNCEI</name>